<dbReference type="Proteomes" id="UP001218895">
    <property type="component" value="Chromosome"/>
</dbReference>
<keyword evidence="2" id="KW-0238">DNA-binding</keyword>
<organism evidence="5 6">
    <name type="scientific">Methanomicrobium antiquum</name>
    <dbReference type="NCBI Taxonomy" id="487686"/>
    <lineage>
        <taxon>Archaea</taxon>
        <taxon>Methanobacteriati</taxon>
        <taxon>Methanobacteriota</taxon>
        <taxon>Stenosarchaea group</taxon>
        <taxon>Methanomicrobia</taxon>
        <taxon>Methanomicrobiales</taxon>
        <taxon>Methanomicrobiaceae</taxon>
        <taxon>Methanomicrobium</taxon>
    </lineage>
</organism>
<keyword evidence="1" id="KW-0805">Transcription regulation</keyword>
<gene>
    <name evidence="5" type="ORF">L1994_00090</name>
</gene>
<sequence>MSKKIQNDDFSQISEKWIRILNKIDSEEKTPGDFGTGDLLHRSEIHTVMAIGDNPGINVTNLSENLGISKSAISQMIKKLERKKLIEKFIEPENKKEIRLFLSPKGKIAYLGHEQHHAKIFAKMHSKMSSLESSELKLILRFLSAVEETFDECEKERI</sequence>
<protein>
    <submittedName>
        <fullName evidence="5">MarR family transcriptional regulator</fullName>
    </submittedName>
</protein>
<proteinExistence type="predicted"/>
<dbReference type="InterPro" id="IPR000835">
    <property type="entry name" value="HTH_MarR-typ"/>
</dbReference>
<keyword evidence="3" id="KW-0804">Transcription</keyword>
<keyword evidence="6" id="KW-1185">Reference proteome</keyword>
<feature type="domain" description="HTH marR-type" evidence="4">
    <location>
        <begin position="1"/>
        <end position="148"/>
    </location>
</feature>
<dbReference type="RefSeq" id="WP_278099669.1">
    <property type="nucleotide sequence ID" value="NZ_CP091092.1"/>
</dbReference>
<evidence type="ECO:0000259" key="4">
    <source>
        <dbReference type="PROSITE" id="PS50995"/>
    </source>
</evidence>
<dbReference type="KEGG" id="manq:L1994_00090"/>
<dbReference type="InterPro" id="IPR036390">
    <property type="entry name" value="WH_DNA-bd_sf"/>
</dbReference>
<dbReference type="InterPro" id="IPR052067">
    <property type="entry name" value="Metal_resp_HTH_trans_reg"/>
</dbReference>
<name>A0AAF0FNR4_9EURY</name>
<dbReference type="PROSITE" id="PS50995">
    <property type="entry name" value="HTH_MARR_2"/>
    <property type="match status" value="1"/>
</dbReference>
<evidence type="ECO:0000313" key="6">
    <source>
        <dbReference type="Proteomes" id="UP001218895"/>
    </source>
</evidence>
<evidence type="ECO:0000256" key="2">
    <source>
        <dbReference type="ARBA" id="ARBA00023125"/>
    </source>
</evidence>
<accession>A0AAF0FNR4</accession>
<dbReference type="EMBL" id="CP091092">
    <property type="protein sequence ID" value="WFN36832.1"/>
    <property type="molecule type" value="Genomic_DNA"/>
</dbReference>
<dbReference type="Pfam" id="PF01047">
    <property type="entry name" value="MarR"/>
    <property type="match status" value="1"/>
</dbReference>
<dbReference type="GO" id="GO:0003677">
    <property type="term" value="F:DNA binding"/>
    <property type="evidence" value="ECO:0007669"/>
    <property type="project" value="UniProtKB-KW"/>
</dbReference>
<dbReference type="SMART" id="SM00347">
    <property type="entry name" value="HTH_MARR"/>
    <property type="match status" value="1"/>
</dbReference>
<dbReference type="PANTHER" id="PTHR35790:SF4">
    <property type="entry name" value="HTH-TYPE TRANSCRIPTIONAL REGULATOR PCHR"/>
    <property type="match status" value="1"/>
</dbReference>
<dbReference type="InterPro" id="IPR036388">
    <property type="entry name" value="WH-like_DNA-bd_sf"/>
</dbReference>
<dbReference type="AlphaFoldDB" id="A0AAF0FNR4"/>
<dbReference type="GeneID" id="79948748"/>
<dbReference type="SUPFAM" id="SSF46785">
    <property type="entry name" value="Winged helix' DNA-binding domain"/>
    <property type="match status" value="1"/>
</dbReference>
<dbReference type="Gene3D" id="1.10.10.10">
    <property type="entry name" value="Winged helix-like DNA-binding domain superfamily/Winged helix DNA-binding domain"/>
    <property type="match status" value="1"/>
</dbReference>
<evidence type="ECO:0000256" key="1">
    <source>
        <dbReference type="ARBA" id="ARBA00023015"/>
    </source>
</evidence>
<dbReference type="InterPro" id="IPR011991">
    <property type="entry name" value="ArsR-like_HTH"/>
</dbReference>
<dbReference type="PANTHER" id="PTHR35790">
    <property type="entry name" value="HTH-TYPE TRANSCRIPTIONAL REGULATOR PCHR"/>
    <property type="match status" value="1"/>
</dbReference>
<dbReference type="GO" id="GO:0003700">
    <property type="term" value="F:DNA-binding transcription factor activity"/>
    <property type="evidence" value="ECO:0007669"/>
    <property type="project" value="InterPro"/>
</dbReference>
<evidence type="ECO:0000313" key="5">
    <source>
        <dbReference type="EMBL" id="WFN36832.1"/>
    </source>
</evidence>
<reference evidence="5" key="1">
    <citation type="submission" date="2022-01" db="EMBL/GenBank/DDBJ databases">
        <title>Complete genome of Methanomicrobium antiquum DSM 21220.</title>
        <authorList>
            <person name="Chen S.-C."/>
            <person name="You Y.-T."/>
            <person name="Zhou Y.-Z."/>
            <person name="Lai M.-C."/>
        </authorList>
    </citation>
    <scope>NUCLEOTIDE SEQUENCE</scope>
    <source>
        <strain evidence="5">DSM 21220</strain>
    </source>
</reference>
<dbReference type="CDD" id="cd00090">
    <property type="entry name" value="HTH_ARSR"/>
    <property type="match status" value="1"/>
</dbReference>
<evidence type="ECO:0000256" key="3">
    <source>
        <dbReference type="ARBA" id="ARBA00023163"/>
    </source>
</evidence>